<evidence type="ECO:0000256" key="1">
    <source>
        <dbReference type="SAM" id="Phobius"/>
    </source>
</evidence>
<accession>A0A0W0R2E1</accession>
<dbReference type="EMBL" id="LR134420">
    <property type="protein sequence ID" value="VEH85075.1"/>
    <property type="molecule type" value="Genomic_DNA"/>
</dbReference>
<keyword evidence="4" id="KW-1185">Reference proteome</keyword>
<dbReference type="STRING" id="45056.Lade_1495"/>
<keyword evidence="1" id="KW-1133">Transmembrane helix</keyword>
<name>A0A0W0R2E1_9GAMM</name>
<dbReference type="PATRIC" id="fig|45056.6.peg.1544"/>
<evidence type="ECO:0000313" key="4">
    <source>
        <dbReference type="Proteomes" id="UP000054859"/>
    </source>
</evidence>
<organism evidence="2 4">
    <name type="scientific">Legionella adelaidensis</name>
    <dbReference type="NCBI Taxonomy" id="45056"/>
    <lineage>
        <taxon>Bacteria</taxon>
        <taxon>Pseudomonadati</taxon>
        <taxon>Pseudomonadota</taxon>
        <taxon>Gammaproteobacteria</taxon>
        <taxon>Legionellales</taxon>
        <taxon>Legionellaceae</taxon>
        <taxon>Legionella</taxon>
    </lineage>
</organism>
<dbReference type="Proteomes" id="UP000054859">
    <property type="component" value="Unassembled WGS sequence"/>
</dbReference>
<protein>
    <submittedName>
        <fullName evidence="2">Uncharacterized protein</fullName>
    </submittedName>
</protein>
<dbReference type="RefSeq" id="WP_058462577.1">
    <property type="nucleotide sequence ID" value="NZ_CAAAHS010000019.1"/>
</dbReference>
<feature type="transmembrane region" description="Helical" evidence="1">
    <location>
        <begin position="20"/>
        <end position="48"/>
    </location>
</feature>
<dbReference type="EMBL" id="LNKA01000007">
    <property type="protein sequence ID" value="KTC65181.1"/>
    <property type="molecule type" value="Genomic_DNA"/>
</dbReference>
<keyword evidence="1" id="KW-0472">Membrane</keyword>
<evidence type="ECO:0000313" key="5">
    <source>
        <dbReference type="Proteomes" id="UP000281170"/>
    </source>
</evidence>
<evidence type="ECO:0000313" key="2">
    <source>
        <dbReference type="EMBL" id="KTC65181.1"/>
    </source>
</evidence>
<dbReference type="AlphaFoldDB" id="A0A0W0R2E1"/>
<reference evidence="2 4" key="1">
    <citation type="submission" date="2015-11" db="EMBL/GenBank/DDBJ databases">
        <title>Identification of large and diverse effector repertoires of 38 Legionella species.</title>
        <authorList>
            <person name="Burstein D."/>
            <person name="Amaro F."/>
            <person name="Zusman T."/>
            <person name="Lifshitz Z."/>
            <person name="Cohen O."/>
            <person name="Gilbert J.A."/>
            <person name="Pupko T."/>
            <person name="Shuman H.A."/>
            <person name="Segal G."/>
        </authorList>
    </citation>
    <scope>NUCLEOTIDE SEQUENCE [LARGE SCALE GENOMIC DNA]</scope>
    <source>
        <strain evidence="2 4">1762-AUS-E</strain>
    </source>
</reference>
<geneLocation type="plasmid" evidence="3 5">
    <name>11</name>
</geneLocation>
<dbReference type="KEGG" id="ladl:NCTC12735_00697"/>
<evidence type="ECO:0000313" key="3">
    <source>
        <dbReference type="EMBL" id="VEH85075.1"/>
    </source>
</evidence>
<gene>
    <name evidence="2" type="ORF">Lade_1495</name>
    <name evidence="3" type="ORF">NCTC12735_00697</name>
</gene>
<sequence length="95" mass="10900">MNEEKYCETKAYCWAFRYELVGIILLIIATFLTIITLSSLAIAAMFFVGMILCGHKYFSCNVCHPRSRNLKEEMDLMPTDDVEIVKTGKRGKKIL</sequence>
<proteinExistence type="predicted"/>
<keyword evidence="3" id="KW-0614">Plasmid</keyword>
<reference evidence="3 5" key="2">
    <citation type="submission" date="2018-12" db="EMBL/GenBank/DDBJ databases">
        <authorList>
            <consortium name="Pathogen Informatics"/>
        </authorList>
    </citation>
    <scope>NUCLEOTIDE SEQUENCE [LARGE SCALE GENOMIC DNA]</scope>
    <source>
        <strain evidence="3 5">NCTC12735</strain>
        <plasmid evidence="5">11</plasmid>
    </source>
</reference>
<dbReference type="Proteomes" id="UP000281170">
    <property type="component" value="Plasmid 11"/>
</dbReference>
<keyword evidence="1" id="KW-0812">Transmembrane</keyword>